<accession>A0A368TML2</accession>
<gene>
    <name evidence="1" type="ORF">DU506_20340</name>
</gene>
<proteinExistence type="predicted"/>
<reference evidence="1 2" key="1">
    <citation type="submission" date="2018-07" db="EMBL/GenBank/DDBJ databases">
        <title>Halomonas rutogse sp. nov., isolated from Lake TangqianCo on Tibetan Plateau.</title>
        <authorList>
            <person name="Lu H."/>
            <person name="Xing P."/>
            <person name="Wu Q."/>
        </authorList>
    </citation>
    <scope>NUCLEOTIDE SEQUENCE [LARGE SCALE GENOMIC DNA]</scope>
    <source>
        <strain evidence="1 2">TQ8S</strain>
    </source>
</reference>
<dbReference type="AlphaFoldDB" id="A0A368TML2"/>
<evidence type="ECO:0000313" key="1">
    <source>
        <dbReference type="EMBL" id="RCV85788.1"/>
    </source>
</evidence>
<dbReference type="RefSeq" id="WP_114488677.1">
    <property type="nucleotide sequence ID" value="NZ_CBCSHM010000115.1"/>
</dbReference>
<dbReference type="OrthoDB" id="6168275at2"/>
<dbReference type="Proteomes" id="UP000253204">
    <property type="component" value="Unassembled WGS sequence"/>
</dbReference>
<name>A0A368TML2_9GAMM</name>
<organism evidence="1 2">
    <name type="scientific">Vreelandella rituensis</name>
    <dbReference type="NCBI Taxonomy" id="2282306"/>
    <lineage>
        <taxon>Bacteria</taxon>
        <taxon>Pseudomonadati</taxon>
        <taxon>Pseudomonadota</taxon>
        <taxon>Gammaproteobacteria</taxon>
        <taxon>Oceanospirillales</taxon>
        <taxon>Halomonadaceae</taxon>
        <taxon>Vreelandella</taxon>
    </lineage>
</organism>
<evidence type="ECO:0000313" key="2">
    <source>
        <dbReference type="Proteomes" id="UP000253204"/>
    </source>
</evidence>
<sequence>MSEQSYEDRPKATPELAALIHDFMEPENTTLRQVRELLMSEDLMVSDGGEIMYKQDRKWLVNEVDALIDQHGFDTLAKDILSD</sequence>
<protein>
    <submittedName>
        <fullName evidence="1">Uncharacterized protein</fullName>
    </submittedName>
</protein>
<dbReference type="EMBL" id="QPIJ01000099">
    <property type="protein sequence ID" value="RCV85788.1"/>
    <property type="molecule type" value="Genomic_DNA"/>
</dbReference>
<keyword evidence="2" id="KW-1185">Reference proteome</keyword>
<comment type="caution">
    <text evidence="1">The sequence shown here is derived from an EMBL/GenBank/DDBJ whole genome shotgun (WGS) entry which is preliminary data.</text>
</comment>